<protein>
    <submittedName>
        <fullName evidence="9">SpaH/EbpB family LPXTG-anchored major pilin</fullName>
    </submittedName>
</protein>
<dbReference type="Pfam" id="PF00746">
    <property type="entry name" value="Gram_pos_anchor"/>
    <property type="match status" value="1"/>
</dbReference>
<comment type="caution">
    <text evidence="9">The sequence shown here is derived from an EMBL/GenBank/DDBJ whole genome shotgun (WGS) entry which is preliminary data.</text>
</comment>
<accession>A0ABR7F1N2</accession>
<evidence type="ECO:0000256" key="4">
    <source>
        <dbReference type="ARBA" id="ARBA00023088"/>
    </source>
</evidence>
<evidence type="ECO:0000259" key="8">
    <source>
        <dbReference type="Pfam" id="PF17802"/>
    </source>
</evidence>
<organism evidence="9 10">
    <name type="scientific">Eubacterium segne</name>
    <dbReference type="NCBI Taxonomy" id="2763045"/>
    <lineage>
        <taxon>Bacteria</taxon>
        <taxon>Bacillati</taxon>
        <taxon>Bacillota</taxon>
        <taxon>Clostridia</taxon>
        <taxon>Eubacteriales</taxon>
        <taxon>Eubacteriaceae</taxon>
        <taxon>Eubacterium</taxon>
    </lineage>
</organism>
<feature type="transmembrane region" description="Helical" evidence="5">
    <location>
        <begin position="615"/>
        <end position="635"/>
    </location>
</feature>
<proteinExistence type="predicted"/>
<evidence type="ECO:0000256" key="6">
    <source>
        <dbReference type="SAM" id="SignalP"/>
    </source>
</evidence>
<evidence type="ECO:0000313" key="10">
    <source>
        <dbReference type="Proteomes" id="UP000597877"/>
    </source>
</evidence>
<evidence type="ECO:0000256" key="5">
    <source>
        <dbReference type="SAM" id="Phobius"/>
    </source>
</evidence>
<reference evidence="9 10" key="1">
    <citation type="submission" date="2020-08" db="EMBL/GenBank/DDBJ databases">
        <title>Genome public.</title>
        <authorList>
            <person name="Liu C."/>
            <person name="Sun Q."/>
        </authorList>
    </citation>
    <scope>NUCLEOTIDE SEQUENCE [LARGE SCALE GENOMIC DNA]</scope>
    <source>
        <strain evidence="9 10">BX4</strain>
    </source>
</reference>
<feature type="domain" description="Gram-positive cocci surface proteins LPxTG" evidence="7">
    <location>
        <begin position="607"/>
        <end position="642"/>
    </location>
</feature>
<keyword evidence="5" id="KW-0472">Membrane</keyword>
<keyword evidence="1" id="KW-0134">Cell wall</keyword>
<keyword evidence="10" id="KW-1185">Reference proteome</keyword>
<keyword evidence="5" id="KW-0812">Transmembrane</keyword>
<dbReference type="NCBIfam" id="NF033902">
    <property type="entry name" value="iso_D2_wall_anc"/>
    <property type="match status" value="1"/>
</dbReference>
<feature type="domain" description="SpaA-like prealbumin fold" evidence="8">
    <location>
        <begin position="486"/>
        <end position="533"/>
    </location>
</feature>
<keyword evidence="5" id="KW-1133">Transmembrane helix</keyword>
<dbReference type="Gene3D" id="2.60.40.740">
    <property type="match status" value="1"/>
</dbReference>
<dbReference type="InterPro" id="IPR041033">
    <property type="entry name" value="SpaA_PFL_dom_1"/>
</dbReference>
<keyword evidence="2" id="KW-0964">Secreted</keyword>
<dbReference type="InterPro" id="IPR048052">
    <property type="entry name" value="FM1-like"/>
</dbReference>
<evidence type="ECO:0000313" key="9">
    <source>
        <dbReference type="EMBL" id="MBC5666730.1"/>
    </source>
</evidence>
<feature type="signal peptide" evidence="6">
    <location>
        <begin position="1"/>
        <end position="29"/>
    </location>
</feature>
<feature type="chain" id="PRO_5045911117" evidence="6">
    <location>
        <begin position="30"/>
        <end position="643"/>
    </location>
</feature>
<dbReference type="Proteomes" id="UP000597877">
    <property type="component" value="Unassembled WGS sequence"/>
</dbReference>
<dbReference type="RefSeq" id="WP_186839873.1">
    <property type="nucleotide sequence ID" value="NZ_JACOOZ010000001.1"/>
</dbReference>
<evidence type="ECO:0000256" key="3">
    <source>
        <dbReference type="ARBA" id="ARBA00022729"/>
    </source>
</evidence>
<keyword evidence="3 6" id="KW-0732">Signal</keyword>
<dbReference type="EMBL" id="JACOOZ010000001">
    <property type="protein sequence ID" value="MBC5666730.1"/>
    <property type="molecule type" value="Genomic_DNA"/>
</dbReference>
<dbReference type="InterPro" id="IPR019931">
    <property type="entry name" value="LPXTG_anchor"/>
</dbReference>
<dbReference type="Pfam" id="PF17802">
    <property type="entry name" value="SpaA"/>
    <property type="match status" value="1"/>
</dbReference>
<evidence type="ECO:0000259" key="7">
    <source>
        <dbReference type="Pfam" id="PF00746"/>
    </source>
</evidence>
<evidence type="ECO:0000256" key="2">
    <source>
        <dbReference type="ARBA" id="ARBA00022525"/>
    </source>
</evidence>
<gene>
    <name evidence="9" type="ORF">H8S00_01800</name>
</gene>
<name>A0ABR7F1N2_9FIRM</name>
<evidence type="ECO:0000256" key="1">
    <source>
        <dbReference type="ARBA" id="ARBA00022512"/>
    </source>
</evidence>
<keyword evidence="4" id="KW-0572">Peptidoglycan-anchor</keyword>
<dbReference type="InterPro" id="IPR013783">
    <property type="entry name" value="Ig-like_fold"/>
</dbReference>
<dbReference type="Gene3D" id="2.60.40.10">
    <property type="entry name" value="Immunoglobulins"/>
    <property type="match status" value="2"/>
</dbReference>
<sequence>MTKGIKRILATLMSMALIMSLCMGSVVLADDVTIDTSKKGSITIHKYDLTAATNANVDTSGFVSDGKKNSAAEDALKKYAIKGVEFTYLKVGDVIQDNDNGTVKLMYEIPADLQMVLGLSDNDKKTVNGKDYFTSGKISKALSDALIKNTETKNKLEKYITSGTAMEQTSAEGITSKNNLDLGLYLIVETKVPEDVVSTTDPFFVSVPMTDSDGESWFYDIDLYPKNQTGNPTLEKKVRNNTDTANVVTELASDSFISDREEYKYQDTVTATEGETLDYYLLSKMPHITSTATYLTTYSFNDKMSKGITYGKDAVVAIYDSEDGINDVNVSNVDESGAVAVWKKADGKFNTTYDDENNTMDVVITAEGLKEINEKYSDKYIAVFYTATVNSNASVVTGDKGNPNDVVLTWKRTSDRYYDILTDECIVYTYGLNMTKEFEDNAGDATKVKFVVKNITDGYYVIATESDGVYYVTGRTANQSDATVFSPAASGTLKINGIEADEYTITETATDKGYSLLKDSINVKINSTKATITPTEANITGTQSKTVVTVANDGIVQGKTLNDNVTVDTRSASATVDQEKSNMKESSDNADSANAEVVLKVVNEKSFNIPQTGRAGIYIFTFLGAMAIVFGLIIGKGKEKSEE</sequence>